<dbReference type="InterPro" id="IPR029472">
    <property type="entry name" value="Copia-like_N"/>
</dbReference>
<dbReference type="PANTHER" id="PTHR37610:SF40">
    <property type="entry name" value="OS01G0909600 PROTEIN"/>
    <property type="match status" value="1"/>
</dbReference>
<evidence type="ECO:0000313" key="3">
    <source>
        <dbReference type="Proteomes" id="UP001054821"/>
    </source>
</evidence>
<organism evidence="2 3">
    <name type="scientific">Prunus dulcis</name>
    <name type="common">Almond</name>
    <name type="synonym">Amygdalus dulcis</name>
    <dbReference type="NCBI Taxonomy" id="3755"/>
    <lineage>
        <taxon>Eukaryota</taxon>
        <taxon>Viridiplantae</taxon>
        <taxon>Streptophyta</taxon>
        <taxon>Embryophyta</taxon>
        <taxon>Tracheophyta</taxon>
        <taxon>Spermatophyta</taxon>
        <taxon>Magnoliopsida</taxon>
        <taxon>eudicotyledons</taxon>
        <taxon>Gunneridae</taxon>
        <taxon>Pentapetalae</taxon>
        <taxon>rosids</taxon>
        <taxon>fabids</taxon>
        <taxon>Rosales</taxon>
        <taxon>Rosaceae</taxon>
        <taxon>Amygdaloideae</taxon>
        <taxon>Amygdaleae</taxon>
        <taxon>Prunus</taxon>
    </lineage>
</organism>
<proteinExistence type="predicted"/>
<sequence length="127" mass="14252">MGESNTTKPTDTFSNPLSLHNSDTSGLSLVNFKLECHNYGQWSRSMHLSLSAKNKLGLVDGFVKTASSDDSKFLLWQRCNDMVLSWILHSLHPDIASSVLYAKTAAAVRNDLRDRFSQSNDSRIYQI</sequence>
<reference evidence="2 3" key="1">
    <citation type="journal article" date="2022" name="G3 (Bethesda)">
        <title>Whole-genome sequence and methylome profiling of the almond [Prunus dulcis (Mill.) D.A. Webb] cultivar 'Nonpareil'.</title>
        <authorList>
            <person name="D'Amico-Willman K.M."/>
            <person name="Ouma W.Z."/>
            <person name="Meulia T."/>
            <person name="Sideli G.M."/>
            <person name="Gradziel T.M."/>
            <person name="Fresnedo-Ramirez J."/>
        </authorList>
    </citation>
    <scope>NUCLEOTIDE SEQUENCE [LARGE SCALE GENOMIC DNA]</scope>
    <source>
        <strain evidence="2">Clone GOH B32 T37-40</strain>
    </source>
</reference>
<gene>
    <name evidence="2" type="ORF">L3X38_015030</name>
</gene>
<feature type="domain" description="Retrotransposon Copia-like N-terminal" evidence="1">
    <location>
        <begin position="20"/>
        <end position="64"/>
    </location>
</feature>
<dbReference type="EMBL" id="JAJFAZ020000002">
    <property type="protein sequence ID" value="KAI5347151.1"/>
    <property type="molecule type" value="Genomic_DNA"/>
</dbReference>
<evidence type="ECO:0000259" key="1">
    <source>
        <dbReference type="Pfam" id="PF14244"/>
    </source>
</evidence>
<accession>A0AAD4ZIV5</accession>
<name>A0AAD4ZIV5_PRUDU</name>
<evidence type="ECO:0000313" key="2">
    <source>
        <dbReference type="EMBL" id="KAI5347151.1"/>
    </source>
</evidence>
<dbReference type="PANTHER" id="PTHR37610">
    <property type="entry name" value="CCHC-TYPE DOMAIN-CONTAINING PROTEIN"/>
    <property type="match status" value="1"/>
</dbReference>
<comment type="caution">
    <text evidence="2">The sequence shown here is derived from an EMBL/GenBank/DDBJ whole genome shotgun (WGS) entry which is preliminary data.</text>
</comment>
<dbReference type="Proteomes" id="UP001054821">
    <property type="component" value="Chromosome 2"/>
</dbReference>
<keyword evidence="3" id="KW-1185">Reference proteome</keyword>
<dbReference type="AlphaFoldDB" id="A0AAD4ZIV5"/>
<protein>
    <recommendedName>
        <fullName evidence="1">Retrotransposon Copia-like N-terminal domain-containing protein</fullName>
    </recommendedName>
</protein>
<dbReference type="Pfam" id="PF14244">
    <property type="entry name" value="Retrotran_gag_3"/>
    <property type="match status" value="1"/>
</dbReference>